<dbReference type="SUPFAM" id="SSF75304">
    <property type="entry name" value="Amidase signature (AS) enzymes"/>
    <property type="match status" value="1"/>
</dbReference>
<dbReference type="PANTHER" id="PTHR11895:SF171">
    <property type="entry name" value="AMIDASE DOMAIN-CONTAINING PROTEIN"/>
    <property type="match status" value="1"/>
</dbReference>
<proteinExistence type="predicted"/>
<protein>
    <submittedName>
        <fullName evidence="2">Amidase signature domain-containing protein</fullName>
    </submittedName>
</protein>
<reference evidence="2 3" key="1">
    <citation type="journal article" date="2021" name="Nat. Commun.">
        <title>Genetic determinants of endophytism in the Arabidopsis root mycobiome.</title>
        <authorList>
            <person name="Mesny F."/>
            <person name="Miyauchi S."/>
            <person name="Thiergart T."/>
            <person name="Pickel B."/>
            <person name="Atanasova L."/>
            <person name="Karlsson M."/>
            <person name="Huettel B."/>
            <person name="Barry K.W."/>
            <person name="Haridas S."/>
            <person name="Chen C."/>
            <person name="Bauer D."/>
            <person name="Andreopoulos W."/>
            <person name="Pangilinan J."/>
            <person name="LaButti K."/>
            <person name="Riley R."/>
            <person name="Lipzen A."/>
            <person name="Clum A."/>
            <person name="Drula E."/>
            <person name="Henrissat B."/>
            <person name="Kohler A."/>
            <person name="Grigoriev I.V."/>
            <person name="Martin F.M."/>
            <person name="Hacquard S."/>
        </authorList>
    </citation>
    <scope>NUCLEOTIDE SEQUENCE [LARGE SCALE GENOMIC DNA]</scope>
    <source>
        <strain evidence="2 3">MPI-SDFR-AT-0080</strain>
    </source>
</reference>
<evidence type="ECO:0000313" key="3">
    <source>
        <dbReference type="Proteomes" id="UP000774617"/>
    </source>
</evidence>
<keyword evidence="3" id="KW-1185">Reference proteome</keyword>
<dbReference type="Gene3D" id="3.90.1300.10">
    <property type="entry name" value="Amidase signature (AS) domain"/>
    <property type="match status" value="1"/>
</dbReference>
<dbReference type="EMBL" id="JAGTJR010000010">
    <property type="protein sequence ID" value="KAH7053404.1"/>
    <property type="molecule type" value="Genomic_DNA"/>
</dbReference>
<organism evidence="2 3">
    <name type="scientific">Macrophomina phaseolina</name>
    <dbReference type="NCBI Taxonomy" id="35725"/>
    <lineage>
        <taxon>Eukaryota</taxon>
        <taxon>Fungi</taxon>
        <taxon>Dikarya</taxon>
        <taxon>Ascomycota</taxon>
        <taxon>Pezizomycotina</taxon>
        <taxon>Dothideomycetes</taxon>
        <taxon>Dothideomycetes incertae sedis</taxon>
        <taxon>Botryosphaeriales</taxon>
        <taxon>Botryosphaeriaceae</taxon>
        <taxon>Macrophomina</taxon>
    </lineage>
</organism>
<accession>A0ABQ8GEM0</accession>
<name>A0ABQ8GEM0_9PEZI</name>
<sequence length="578" mass="61972">MSVVFLSSGPPTVDIERLRAIATKHNVRVPAEEEDHYRHLLNGLDATADQIKNLPEYEDPRLRIDPGSLPRAWSKPAANPLNAWSHRTALKSSSYKDSRLAGRSVAFKDNVSIGGIPITGGTFPELLTGQSSYPVPNIDAIVVSRVLQSSGTVLGSATCEHFSMSPLSFTSATGCVRNPWLPSHTAGGSSSGCGALVAIGALKAWRTRHGLPSMDAALGDGVDMAVGGDQGGSIRIPACYNGIYGLKPTHGLIPYTGIISLFPMIDHTGPMTATLDDCASLLGVLAGYDGIDPRCTPETPLREHVQDYLGEMEAWKAAKQDKGEWTPKLAGRGLRIGVVKEAFEVMGLSAEVANVVRAASEQFKSVGAEVEEVSVPEHLIGPSIWTVATRAGIGPYGLRNVPPPFLGHHLAHITPPALTQEAFDTLNRHNPAVANMWFNSALMLDRPDCNQLVGKAMSLATQLRAAYDRAFEEGKFDVLLTPVNPRVGSKHPTYDMNVEEKMQPAIGATLNTCQFNVTGHPALSMPAGWGDVEDGAGKLPVGMQLVARRWDERSIFKAAAAWECGGLGLDRWDGRFPN</sequence>
<dbReference type="InterPro" id="IPR036928">
    <property type="entry name" value="AS_sf"/>
</dbReference>
<dbReference type="Pfam" id="PF01425">
    <property type="entry name" value="Amidase"/>
    <property type="match status" value="2"/>
</dbReference>
<comment type="caution">
    <text evidence="2">The sequence shown here is derived from an EMBL/GenBank/DDBJ whole genome shotgun (WGS) entry which is preliminary data.</text>
</comment>
<gene>
    <name evidence="2" type="ORF">B0J12DRAFT_659790</name>
</gene>
<evidence type="ECO:0000259" key="1">
    <source>
        <dbReference type="Pfam" id="PF01425"/>
    </source>
</evidence>
<evidence type="ECO:0000313" key="2">
    <source>
        <dbReference type="EMBL" id="KAH7053404.1"/>
    </source>
</evidence>
<dbReference type="Proteomes" id="UP000774617">
    <property type="component" value="Unassembled WGS sequence"/>
</dbReference>
<dbReference type="PANTHER" id="PTHR11895">
    <property type="entry name" value="TRANSAMIDASE"/>
    <property type="match status" value="1"/>
</dbReference>
<feature type="domain" description="Amidase" evidence="1">
    <location>
        <begin position="220"/>
        <end position="555"/>
    </location>
</feature>
<dbReference type="InterPro" id="IPR023631">
    <property type="entry name" value="Amidase_dom"/>
</dbReference>
<dbReference type="InterPro" id="IPR000120">
    <property type="entry name" value="Amidase"/>
</dbReference>
<feature type="domain" description="Amidase" evidence="1">
    <location>
        <begin position="94"/>
        <end position="201"/>
    </location>
</feature>